<protein>
    <recommendedName>
        <fullName evidence="3">CDP-glycerol:poly(Glycerophosphate) glycerophosphotransferase</fullName>
    </recommendedName>
</protein>
<reference evidence="1 2" key="1">
    <citation type="submission" date="2018-06" db="EMBL/GenBank/DDBJ databases">
        <title>Genomic Encyclopedia of Archaeal and Bacterial Type Strains, Phase II (KMG-II): from individual species to whole genera.</title>
        <authorList>
            <person name="Goeker M."/>
        </authorList>
    </citation>
    <scope>NUCLEOTIDE SEQUENCE [LARGE SCALE GENOMIC DNA]</scope>
    <source>
        <strain evidence="1 2">DSM 25663</strain>
    </source>
</reference>
<accession>A0A328YFV9</accession>
<evidence type="ECO:0000313" key="1">
    <source>
        <dbReference type="EMBL" id="RAR69290.1"/>
    </source>
</evidence>
<dbReference type="OrthoDB" id="913551at2"/>
<dbReference type="Gene3D" id="3.40.50.12580">
    <property type="match status" value="1"/>
</dbReference>
<name>A0A328YFV9_9FLAO</name>
<dbReference type="AlphaFoldDB" id="A0A328YFV9"/>
<sequence>MKKIGIVITDGVGYRNFVLSDFISEAKKNFQEVVILSCIPAQVYSSECDNIKIIELDIFEENYLNWFFRKLKEVAHLQLHKNKNFGIYDNFLANKSKAKNIRGFSTRFIYFLTNYLHSEIWINRFFFLQCLSFKHKKITRDYKKILNAESFDLLFFTHQRPIFIAPIAYEAEQLKIPTASFIFSWDNIASKGRMAANFDYFLVWSELMKNELIEFYPNIKPENIEVVGTPQFEPYVLERYFISKEEFFKKFNLNITKKTICFSCGDITTSKNDELYIETIANFISKKDIPDVNFIVRTSPAEDPIRFKKIADSYSNIIWNYPKWDLTRNDHPELWSQRVPSKEDLIDLRALINFSDLNINMLSTMSLDFITFDKPIINPVFGSKNNKLYDDQRFLNYKHIQYLVNSQATTIVKSEEELLKAIIVDLNDPRKQLKARQELYTLEIGKPLENTSKRIVQSLRFGK</sequence>
<dbReference type="SUPFAM" id="SSF53756">
    <property type="entry name" value="UDP-Glycosyltransferase/glycogen phosphorylase"/>
    <property type="match status" value="1"/>
</dbReference>
<evidence type="ECO:0000313" key="2">
    <source>
        <dbReference type="Proteomes" id="UP000248840"/>
    </source>
</evidence>
<evidence type="ECO:0008006" key="3">
    <source>
        <dbReference type="Google" id="ProtNLM"/>
    </source>
</evidence>
<gene>
    <name evidence="1" type="ORF">CLV55_11611</name>
</gene>
<keyword evidence="2" id="KW-1185">Reference proteome</keyword>
<dbReference type="RefSeq" id="WP_112114137.1">
    <property type="nucleotide sequence ID" value="NZ_QLSZ01000016.1"/>
</dbReference>
<dbReference type="Proteomes" id="UP000248840">
    <property type="component" value="Unassembled WGS sequence"/>
</dbReference>
<organism evidence="1 2">
    <name type="scientific">Flavobacterium aciduliphilum</name>
    <dbReference type="NCBI Taxonomy" id="1101402"/>
    <lineage>
        <taxon>Bacteria</taxon>
        <taxon>Pseudomonadati</taxon>
        <taxon>Bacteroidota</taxon>
        <taxon>Flavobacteriia</taxon>
        <taxon>Flavobacteriales</taxon>
        <taxon>Flavobacteriaceae</taxon>
        <taxon>Flavobacterium</taxon>
    </lineage>
</organism>
<dbReference type="EMBL" id="QLSZ01000016">
    <property type="protein sequence ID" value="RAR69290.1"/>
    <property type="molecule type" value="Genomic_DNA"/>
</dbReference>
<comment type="caution">
    <text evidence="1">The sequence shown here is derived from an EMBL/GenBank/DDBJ whole genome shotgun (WGS) entry which is preliminary data.</text>
</comment>
<proteinExistence type="predicted"/>
<dbReference type="InterPro" id="IPR043148">
    <property type="entry name" value="TagF_C"/>
</dbReference>